<dbReference type="RefSeq" id="WP_034547366.1">
    <property type="nucleotide sequence ID" value="NZ_FSRN01000001.1"/>
</dbReference>
<gene>
    <name evidence="1" type="ORF">SAMN05878443_0672</name>
</gene>
<dbReference type="EMBL" id="FSRN01000001">
    <property type="protein sequence ID" value="SIN95909.1"/>
    <property type="molecule type" value="Genomic_DNA"/>
</dbReference>
<dbReference type="STRING" id="28230.SAMN05878443_0672"/>
<name>A0A1N6FKW1_9LACT</name>
<dbReference type="OrthoDB" id="8704087at2"/>
<organism evidence="1 2">
    <name type="scientific">Carnobacterium alterfunditum</name>
    <dbReference type="NCBI Taxonomy" id="28230"/>
    <lineage>
        <taxon>Bacteria</taxon>
        <taxon>Bacillati</taxon>
        <taxon>Bacillota</taxon>
        <taxon>Bacilli</taxon>
        <taxon>Lactobacillales</taxon>
        <taxon>Carnobacteriaceae</taxon>
        <taxon>Carnobacterium</taxon>
    </lineage>
</organism>
<protein>
    <submittedName>
        <fullName evidence="1">Uncharacterized protein</fullName>
    </submittedName>
</protein>
<reference evidence="2" key="1">
    <citation type="submission" date="2016-11" db="EMBL/GenBank/DDBJ databases">
        <authorList>
            <person name="Varghese N."/>
            <person name="Submissions S."/>
        </authorList>
    </citation>
    <scope>NUCLEOTIDE SEQUENCE [LARGE SCALE GENOMIC DNA]</scope>
    <source>
        <strain evidence="2">313</strain>
    </source>
</reference>
<evidence type="ECO:0000313" key="1">
    <source>
        <dbReference type="EMBL" id="SIN95909.1"/>
    </source>
</evidence>
<keyword evidence="2" id="KW-1185">Reference proteome</keyword>
<dbReference type="Proteomes" id="UP000184758">
    <property type="component" value="Unassembled WGS sequence"/>
</dbReference>
<dbReference type="AlphaFoldDB" id="A0A1N6FKW1"/>
<accession>A0A1N6FKW1</accession>
<sequence length="252" mass="29935">MPSETTYVHLDTITNAVLSKGFTMNEYKDAVKRPIKNILLLNAPKGVGEYDPHTGFRMIRGIARIQEYFERSQHVIDDSSKWIDFESVELMRQLTPVEISELLYIAHAYTHLHSPFYYKLQNNYIHLTLPEAMTKVYYRNLDQFYSLLSINITTNMEKKINDKRNKFIFKKTKMITRIPVSEVKDLLPLLKEGVVFSFKKLKIKQEIYEIPIYLAEDRLKFVDRDFPEKDLLGNLCFDEKNQNWFFKEERSL</sequence>
<dbReference type="eggNOG" id="ENOG5030E1E">
    <property type="taxonomic scope" value="Bacteria"/>
</dbReference>
<evidence type="ECO:0000313" key="2">
    <source>
        <dbReference type="Proteomes" id="UP000184758"/>
    </source>
</evidence>
<proteinExistence type="predicted"/>